<keyword evidence="2" id="KW-1185">Reference proteome</keyword>
<dbReference type="RefSeq" id="WP_375523987.1">
    <property type="nucleotide sequence ID" value="NZ_JBHILM010000003.1"/>
</dbReference>
<evidence type="ECO:0000313" key="2">
    <source>
        <dbReference type="Proteomes" id="UP001580407"/>
    </source>
</evidence>
<comment type="caution">
    <text evidence="1">The sequence shown here is derived from an EMBL/GenBank/DDBJ whole genome shotgun (WGS) entry which is preliminary data.</text>
</comment>
<name>A0ABV5B3U9_9BACL</name>
<protein>
    <submittedName>
        <fullName evidence="1">Uncharacterized protein</fullName>
    </submittedName>
</protein>
<dbReference type="EMBL" id="JBHILM010000003">
    <property type="protein sequence ID" value="MFB5680172.1"/>
    <property type="molecule type" value="Genomic_DNA"/>
</dbReference>
<evidence type="ECO:0000313" key="1">
    <source>
        <dbReference type="EMBL" id="MFB5680172.1"/>
    </source>
</evidence>
<dbReference type="SUPFAM" id="SSF53850">
    <property type="entry name" value="Periplasmic binding protein-like II"/>
    <property type="match status" value="1"/>
</dbReference>
<organism evidence="1 2">
    <name type="scientific">Paenibacillus terreus</name>
    <dbReference type="NCBI Taxonomy" id="1387834"/>
    <lineage>
        <taxon>Bacteria</taxon>
        <taxon>Bacillati</taxon>
        <taxon>Bacillota</taxon>
        <taxon>Bacilli</taxon>
        <taxon>Bacillales</taxon>
        <taxon>Paenibacillaceae</taxon>
        <taxon>Paenibacillus</taxon>
    </lineage>
</organism>
<reference evidence="1 2" key="1">
    <citation type="submission" date="2024-09" db="EMBL/GenBank/DDBJ databases">
        <authorList>
            <person name="Ruan L."/>
        </authorList>
    </citation>
    <scope>NUCLEOTIDE SEQUENCE [LARGE SCALE GENOMIC DNA]</scope>
    <source>
        <strain evidence="1 2">D33</strain>
    </source>
</reference>
<dbReference type="Proteomes" id="UP001580407">
    <property type="component" value="Unassembled WGS sequence"/>
</dbReference>
<dbReference type="Gene3D" id="3.40.190.10">
    <property type="entry name" value="Periplasmic binding protein-like II"/>
    <property type="match status" value="1"/>
</dbReference>
<gene>
    <name evidence="1" type="ORF">ACE3NQ_04455</name>
</gene>
<accession>A0ABV5B3U9</accession>
<sequence>MTDVNTFKDEMILKFIMGTEPLDNFDNYVEMLKGLGIEEAIQIQQAALERYNNR</sequence>
<proteinExistence type="predicted"/>